<feature type="compositionally biased region" description="Basic and acidic residues" evidence="1">
    <location>
        <begin position="12"/>
        <end position="21"/>
    </location>
</feature>
<reference evidence="2" key="3">
    <citation type="submission" date="2011-03" db="EMBL/GenBank/DDBJ databases">
        <title>Annotation of Magnaporthe poae ATCC 64411.</title>
        <authorList>
            <person name="Ma L.-J."/>
            <person name="Dead R."/>
            <person name="Young S.K."/>
            <person name="Zeng Q."/>
            <person name="Gargeya S."/>
            <person name="Fitzgerald M."/>
            <person name="Haas B."/>
            <person name="Abouelleil A."/>
            <person name="Alvarado L."/>
            <person name="Arachchi H.M."/>
            <person name="Berlin A."/>
            <person name="Brown A."/>
            <person name="Chapman S.B."/>
            <person name="Chen Z."/>
            <person name="Dunbar C."/>
            <person name="Freedman E."/>
            <person name="Gearin G."/>
            <person name="Gellesch M."/>
            <person name="Goldberg J."/>
            <person name="Griggs A."/>
            <person name="Gujja S."/>
            <person name="Heiman D."/>
            <person name="Howarth C."/>
            <person name="Larson L."/>
            <person name="Lui A."/>
            <person name="MacDonald P.J.P."/>
            <person name="Mehta T."/>
            <person name="Montmayeur A."/>
            <person name="Murphy C."/>
            <person name="Neiman D."/>
            <person name="Pearson M."/>
            <person name="Priest M."/>
            <person name="Roberts A."/>
            <person name="Saif S."/>
            <person name="Shea T."/>
            <person name="Shenoy N."/>
            <person name="Sisk P."/>
            <person name="Stolte C."/>
            <person name="Sykes S."/>
            <person name="Yandava C."/>
            <person name="Wortman J."/>
            <person name="Nusbaum C."/>
            <person name="Birren B."/>
        </authorList>
    </citation>
    <scope>NUCLEOTIDE SEQUENCE</scope>
    <source>
        <strain evidence="2">ATCC 64411</strain>
    </source>
</reference>
<dbReference type="EMBL" id="GL876970">
    <property type="protein sequence ID" value="KLU87846.1"/>
    <property type="molecule type" value="Genomic_DNA"/>
</dbReference>
<evidence type="ECO:0000256" key="1">
    <source>
        <dbReference type="SAM" id="MobiDB-lite"/>
    </source>
</evidence>
<dbReference type="EMBL" id="ADBL01001646">
    <property type="status" value="NOT_ANNOTATED_CDS"/>
    <property type="molecule type" value="Genomic_DNA"/>
</dbReference>
<protein>
    <submittedName>
        <fullName evidence="2 3">Uncharacterized protein</fullName>
    </submittedName>
</protein>
<feature type="compositionally biased region" description="Pro residues" evidence="1">
    <location>
        <begin position="254"/>
        <end position="269"/>
    </location>
</feature>
<evidence type="ECO:0000313" key="2">
    <source>
        <dbReference type="EMBL" id="KLU87846.1"/>
    </source>
</evidence>
<reference evidence="4" key="1">
    <citation type="submission" date="2010-05" db="EMBL/GenBank/DDBJ databases">
        <title>The genome sequence of Magnaporthe poae strain ATCC 64411.</title>
        <authorList>
            <person name="Ma L.-J."/>
            <person name="Dead R."/>
            <person name="Young S."/>
            <person name="Zeng Q."/>
            <person name="Koehrsen M."/>
            <person name="Alvarado L."/>
            <person name="Berlin A."/>
            <person name="Chapman S.B."/>
            <person name="Chen Z."/>
            <person name="Freedman E."/>
            <person name="Gellesch M."/>
            <person name="Goldberg J."/>
            <person name="Griggs A."/>
            <person name="Gujja S."/>
            <person name="Heilman E.R."/>
            <person name="Heiman D."/>
            <person name="Hepburn T."/>
            <person name="Howarth C."/>
            <person name="Jen D."/>
            <person name="Larson L."/>
            <person name="Mehta T."/>
            <person name="Neiman D."/>
            <person name="Pearson M."/>
            <person name="Roberts A."/>
            <person name="Saif S."/>
            <person name="Shea T."/>
            <person name="Shenoy N."/>
            <person name="Sisk P."/>
            <person name="Stolte C."/>
            <person name="Sykes S."/>
            <person name="Walk T."/>
            <person name="White J."/>
            <person name="Yandava C."/>
            <person name="Haas B."/>
            <person name="Nusbaum C."/>
            <person name="Birren B."/>
        </authorList>
    </citation>
    <scope>NUCLEOTIDE SEQUENCE [LARGE SCALE GENOMIC DNA]</scope>
    <source>
        <strain evidence="4">ATCC 64411 / 73-15</strain>
    </source>
</reference>
<accession>A0A0C4E345</accession>
<feature type="region of interest" description="Disordered" evidence="1">
    <location>
        <begin position="165"/>
        <end position="282"/>
    </location>
</feature>
<organism evidence="3 4">
    <name type="scientific">Magnaporthiopsis poae (strain ATCC 64411 / 73-15)</name>
    <name type="common">Kentucky bluegrass fungus</name>
    <name type="synonym">Magnaporthe poae</name>
    <dbReference type="NCBI Taxonomy" id="644358"/>
    <lineage>
        <taxon>Eukaryota</taxon>
        <taxon>Fungi</taxon>
        <taxon>Dikarya</taxon>
        <taxon>Ascomycota</taxon>
        <taxon>Pezizomycotina</taxon>
        <taxon>Sordariomycetes</taxon>
        <taxon>Sordariomycetidae</taxon>
        <taxon>Magnaporthales</taxon>
        <taxon>Magnaporthaceae</taxon>
        <taxon>Magnaporthiopsis</taxon>
    </lineage>
</organism>
<dbReference type="VEuPathDB" id="FungiDB:MAPG_06837"/>
<dbReference type="EnsemblFungi" id="MAPG_06837T0">
    <property type="protein sequence ID" value="MAPG_06837T0"/>
    <property type="gene ID" value="MAPG_06837"/>
</dbReference>
<dbReference type="eggNOG" id="ENOG502STJP">
    <property type="taxonomic scope" value="Eukaryota"/>
</dbReference>
<feature type="region of interest" description="Disordered" evidence="1">
    <location>
        <begin position="1"/>
        <end position="27"/>
    </location>
</feature>
<feature type="region of interest" description="Disordered" evidence="1">
    <location>
        <begin position="294"/>
        <end position="329"/>
    </location>
</feature>
<reference evidence="3" key="5">
    <citation type="submission" date="2015-06" db="UniProtKB">
        <authorList>
            <consortium name="EnsemblFungi"/>
        </authorList>
    </citation>
    <scope>IDENTIFICATION</scope>
    <source>
        <strain evidence="3">ATCC 64411</strain>
    </source>
</reference>
<dbReference type="AlphaFoldDB" id="A0A0C4E345"/>
<dbReference type="OrthoDB" id="3538943at2759"/>
<keyword evidence="4" id="KW-1185">Reference proteome</keyword>
<evidence type="ECO:0000313" key="4">
    <source>
        <dbReference type="Proteomes" id="UP000011715"/>
    </source>
</evidence>
<reference evidence="3" key="4">
    <citation type="journal article" date="2015" name="G3 (Bethesda)">
        <title>Genome sequences of three phytopathogenic species of the Magnaporthaceae family of fungi.</title>
        <authorList>
            <person name="Okagaki L.H."/>
            <person name="Nunes C.C."/>
            <person name="Sailsbery J."/>
            <person name="Clay B."/>
            <person name="Brown D."/>
            <person name="John T."/>
            <person name="Oh Y."/>
            <person name="Young N."/>
            <person name="Fitzgerald M."/>
            <person name="Haas B.J."/>
            <person name="Zeng Q."/>
            <person name="Young S."/>
            <person name="Adiconis X."/>
            <person name="Fan L."/>
            <person name="Levin J.Z."/>
            <person name="Mitchell T.K."/>
            <person name="Okubara P.A."/>
            <person name="Farman M.L."/>
            <person name="Kohn L.M."/>
            <person name="Birren B."/>
            <person name="Ma L.-J."/>
            <person name="Dean R.A."/>
        </authorList>
    </citation>
    <scope>NUCLEOTIDE SEQUENCE</scope>
    <source>
        <strain evidence="3">ATCC 64411 / 73-15</strain>
    </source>
</reference>
<reference evidence="2" key="2">
    <citation type="submission" date="2010-05" db="EMBL/GenBank/DDBJ databases">
        <title>The Genome Sequence of Magnaporthe poae strain ATCC 64411.</title>
        <authorList>
            <consortium name="The Broad Institute Genome Sequencing Platform"/>
            <consortium name="Broad Institute Genome Sequencing Center for Infectious Disease"/>
            <person name="Ma L.-J."/>
            <person name="Dead R."/>
            <person name="Young S."/>
            <person name="Zeng Q."/>
            <person name="Koehrsen M."/>
            <person name="Alvarado L."/>
            <person name="Berlin A."/>
            <person name="Chapman S.B."/>
            <person name="Chen Z."/>
            <person name="Freedman E."/>
            <person name="Gellesch M."/>
            <person name="Goldberg J."/>
            <person name="Griggs A."/>
            <person name="Gujja S."/>
            <person name="Heilman E.R."/>
            <person name="Heiman D."/>
            <person name="Hepburn T."/>
            <person name="Howarth C."/>
            <person name="Jen D."/>
            <person name="Larson L."/>
            <person name="Mehta T."/>
            <person name="Neiman D."/>
            <person name="Pearson M."/>
            <person name="Roberts A."/>
            <person name="Saif S."/>
            <person name="Shea T."/>
            <person name="Shenoy N."/>
            <person name="Sisk P."/>
            <person name="Stolte C."/>
            <person name="Sykes S."/>
            <person name="Walk T."/>
            <person name="White J."/>
            <person name="Yandava C."/>
            <person name="Haas B."/>
            <person name="Nusbaum C."/>
            <person name="Birren B."/>
        </authorList>
    </citation>
    <scope>NUCLEOTIDE SEQUENCE</scope>
    <source>
        <strain evidence="2">ATCC 64411</strain>
    </source>
</reference>
<dbReference type="Proteomes" id="UP000011715">
    <property type="component" value="Unassembled WGS sequence"/>
</dbReference>
<feature type="region of interest" description="Disordered" evidence="1">
    <location>
        <begin position="349"/>
        <end position="444"/>
    </location>
</feature>
<proteinExistence type="predicted"/>
<feature type="compositionally biased region" description="Low complexity" evidence="1">
    <location>
        <begin position="240"/>
        <end position="253"/>
    </location>
</feature>
<dbReference type="STRING" id="644358.A0A0C4E345"/>
<evidence type="ECO:0000313" key="3">
    <source>
        <dbReference type="EnsemblFungi" id="MAPG_06837T0"/>
    </source>
</evidence>
<feature type="compositionally biased region" description="Polar residues" evidence="1">
    <location>
        <begin position="294"/>
        <end position="306"/>
    </location>
</feature>
<sequence length="648" mass="71874">MDGGRASPWDGDVDRACDSRMKGRPPAGVATVMQRGLSGRNGSVAKFAWRDSIIPTSTDHQPCRIPPLSVLLPAILSRYMGEGLHVIMSLPRSRAHGDDQDLSSRSRYTTNGGRISAALFRVPNDQEVLLAKEDAWAEGPSNQPGAPPNVPLSVLKGLEEFHSRPAKVQRPTTVQKAFHPPPAVTLDVPPRSTSRSGDEAESRAATPIARDHVLSQSIDHSPHGSEISWSQSPIRDRPTVAVHSVSASEASSPIPRPPPHPPTQPPVHPSEPHNFATQVQSSQIPISTATWPTLRSRVTSSASSPVRQIPKRKLYPPVPSSSVGNSEDELPLVLPRTSDWIERVTINRLGQPCPTPPSAQVIPCSEGQSKEGDQDTRKKRQRMQPLNSRIFEEPPEEQVPPSVAQEPLLPQKTRSPLAEEPRHKTRPVTNTPKVPPPATGRKPFEQFRATYPDYGGDLSTFLRTCLYLKYLEDQDELIPFLYDDFIRAFAHGFLPYIQNWKEASNPLPAIKWYNRNTIQPVYNQQVMDKTAVARVFDVYPGEIEHINEGLAGIETQTVPVRERSQPAIQTCAKERAEEEEDEPLENRLSRPRSPQATSMKPPSRVASGSRVQKSKQGVTNKDKKSLVEHFREAMLRNPHPRLTSSARK</sequence>
<name>A0A0C4E345_MAGP6</name>
<gene>
    <name evidence="2" type="ORF">MAPG_06837</name>
</gene>
<dbReference type="OMA" id="NTPPCAQ"/>
<feature type="compositionally biased region" description="Polar residues" evidence="1">
    <location>
        <begin position="609"/>
        <end position="619"/>
    </location>
</feature>
<feature type="region of interest" description="Disordered" evidence="1">
    <location>
        <begin position="561"/>
        <end position="648"/>
    </location>
</feature>
<feature type="compositionally biased region" description="Basic and acidic residues" evidence="1">
    <location>
        <begin position="620"/>
        <end position="634"/>
    </location>
</feature>